<evidence type="ECO:0000313" key="3">
    <source>
        <dbReference type="Proteomes" id="UP000244168"/>
    </source>
</evidence>
<gene>
    <name evidence="2" type="ORF">C8P68_104312</name>
</gene>
<organism evidence="2 3">
    <name type="scientific">Mucilaginibacter yixingensis</name>
    <dbReference type="NCBI Taxonomy" id="1295612"/>
    <lineage>
        <taxon>Bacteria</taxon>
        <taxon>Pseudomonadati</taxon>
        <taxon>Bacteroidota</taxon>
        <taxon>Sphingobacteriia</taxon>
        <taxon>Sphingobacteriales</taxon>
        <taxon>Sphingobacteriaceae</taxon>
        <taxon>Mucilaginibacter</taxon>
    </lineage>
</organism>
<feature type="chain" id="PRO_5015445526" description="Lipoprotein" evidence="1">
    <location>
        <begin position="26"/>
        <end position="231"/>
    </location>
</feature>
<name>A0A2T5J9S9_9SPHI</name>
<dbReference type="AlphaFoldDB" id="A0A2T5J9S9"/>
<dbReference type="PROSITE" id="PS51257">
    <property type="entry name" value="PROKAR_LIPOPROTEIN"/>
    <property type="match status" value="1"/>
</dbReference>
<proteinExistence type="predicted"/>
<feature type="signal peptide" evidence="1">
    <location>
        <begin position="1"/>
        <end position="25"/>
    </location>
</feature>
<evidence type="ECO:0008006" key="4">
    <source>
        <dbReference type="Google" id="ProtNLM"/>
    </source>
</evidence>
<reference evidence="2 3" key="1">
    <citation type="submission" date="2018-04" db="EMBL/GenBank/DDBJ databases">
        <title>Genomic Encyclopedia of Archaeal and Bacterial Type Strains, Phase II (KMG-II): from individual species to whole genera.</title>
        <authorList>
            <person name="Goeker M."/>
        </authorList>
    </citation>
    <scope>NUCLEOTIDE SEQUENCE [LARGE SCALE GENOMIC DNA]</scope>
    <source>
        <strain evidence="2 3">DSM 26809</strain>
    </source>
</reference>
<keyword evidence="1" id="KW-0732">Signal</keyword>
<sequence>MNTLIKTCAVAFALSFVLVGCSKKAASIKIYSVTENDAASMIANNLLPQYGGLANQFNNCSILSNTSTKNCGIAKDTTFNGVSATNAAVTYKYGIVWHYTNNCQGTITSTLDGKLTYEGSNYTGDGLLTASVQVAPNTKAPLLNLTGTMALSGMQRVKGQADAAFNTVINFNNLNLTVDGVSKKINSGTTDVTVTCTNGTASFNFKGNIQFSAYNKAKITLDSGTAYPISW</sequence>
<accession>A0A2T5J9S9</accession>
<comment type="caution">
    <text evidence="2">The sequence shown here is derived from an EMBL/GenBank/DDBJ whole genome shotgun (WGS) entry which is preliminary data.</text>
</comment>
<evidence type="ECO:0000313" key="2">
    <source>
        <dbReference type="EMBL" id="PTQ96822.1"/>
    </source>
</evidence>
<keyword evidence="3" id="KW-1185">Reference proteome</keyword>
<evidence type="ECO:0000256" key="1">
    <source>
        <dbReference type="SAM" id="SignalP"/>
    </source>
</evidence>
<dbReference type="RefSeq" id="WP_107828767.1">
    <property type="nucleotide sequence ID" value="NZ_CP160205.1"/>
</dbReference>
<dbReference type="Proteomes" id="UP000244168">
    <property type="component" value="Unassembled WGS sequence"/>
</dbReference>
<protein>
    <recommendedName>
        <fullName evidence="4">Lipoprotein</fullName>
    </recommendedName>
</protein>
<dbReference type="EMBL" id="QAOQ01000004">
    <property type="protein sequence ID" value="PTQ96822.1"/>
    <property type="molecule type" value="Genomic_DNA"/>
</dbReference>
<dbReference type="OrthoDB" id="645487at2"/>